<protein>
    <submittedName>
        <fullName evidence="1">Uncharacterized protein</fullName>
    </submittedName>
</protein>
<accession>A0ABY8P0F2</accession>
<sequence length="363" mass="39717">MTAISNSDNKAISYPTNPNIDDPEIIFNKEKPSLAGFEPTTANIKNIINNINIKSDELEKPVLRKSVKLDGKDLASDVKEAVESLLANVENKAELFNFLLSVKDKEGLIKIDDNINDSNCFEITKLANGYTGNQDKLIQAMLMTALSQLEMRRQLANMEVKIAYDSIKSSANNMVEAAQEGKKQAITTAMVSIAMAGAGTFGSIKSLTKQNSSLKLHDTQAVKLNADAIEQRNAAYNASRAGTDNETASVFMAQSQESQTKAQMFQLTGRETQNEAQKSLVAANAVNQNSAVVGQMAGQQNATAQAEKSAESQVDLAKERAFSDIAQISKKAQEEFITLLKQILDMFMEEYRRRAQTCRSIIG</sequence>
<dbReference type="EMBL" id="CP123759">
    <property type="protein sequence ID" value="WGO82962.1"/>
    <property type="molecule type" value="Genomic_DNA"/>
</dbReference>
<reference evidence="1 2" key="1">
    <citation type="submission" date="2023-04" db="EMBL/GenBank/DDBJ databases">
        <title>Genome dynamics across the evolutionary transition to endosymbiosis.</title>
        <authorList>
            <person name="Siozios S."/>
            <person name="Nadal-Jimenez P."/>
            <person name="Azagi T."/>
            <person name="Sprong H."/>
            <person name="Frost C.L."/>
            <person name="Parratt S.R."/>
            <person name="Taylor G."/>
            <person name="Brettell L."/>
            <person name="Lew K.C."/>
            <person name="Croft L."/>
            <person name="King K.C."/>
            <person name="Brockhurst M.A."/>
            <person name="Hypsa V."/>
            <person name="Novakova E."/>
            <person name="Darby A.C."/>
            <person name="Hurst G.D.D."/>
        </authorList>
    </citation>
    <scope>NUCLEOTIDE SEQUENCE [LARGE SCALE GENOMIC DNA]</scope>
    <source>
        <strain evidence="2">aApi_AU</strain>
    </source>
</reference>
<name>A0ABY8P0F2_9GAMM</name>
<gene>
    <name evidence="1" type="ORF">QG404_11500</name>
</gene>
<keyword evidence="2" id="KW-1185">Reference proteome</keyword>
<organism evidence="1 2">
    <name type="scientific">Arsenophonus apicola</name>
    <dbReference type="NCBI Taxonomy" id="2879119"/>
    <lineage>
        <taxon>Bacteria</taxon>
        <taxon>Pseudomonadati</taxon>
        <taxon>Pseudomonadota</taxon>
        <taxon>Gammaproteobacteria</taxon>
        <taxon>Enterobacterales</taxon>
        <taxon>Morganellaceae</taxon>
        <taxon>Arsenophonus</taxon>
    </lineage>
</organism>
<dbReference type="Proteomes" id="UP001231859">
    <property type="component" value="Chromosome"/>
</dbReference>
<proteinExistence type="predicted"/>
<dbReference type="RefSeq" id="WP_280937641.1">
    <property type="nucleotide sequence ID" value="NZ_CP123759.1"/>
</dbReference>
<evidence type="ECO:0000313" key="1">
    <source>
        <dbReference type="EMBL" id="WGO82962.1"/>
    </source>
</evidence>
<evidence type="ECO:0000313" key="2">
    <source>
        <dbReference type="Proteomes" id="UP001231859"/>
    </source>
</evidence>